<accession>A0AAV8DA87</accession>
<organism evidence="1 2">
    <name type="scientific">Rhynchospora pubera</name>
    <dbReference type="NCBI Taxonomy" id="906938"/>
    <lineage>
        <taxon>Eukaryota</taxon>
        <taxon>Viridiplantae</taxon>
        <taxon>Streptophyta</taxon>
        <taxon>Embryophyta</taxon>
        <taxon>Tracheophyta</taxon>
        <taxon>Spermatophyta</taxon>
        <taxon>Magnoliopsida</taxon>
        <taxon>Liliopsida</taxon>
        <taxon>Poales</taxon>
        <taxon>Cyperaceae</taxon>
        <taxon>Cyperoideae</taxon>
        <taxon>Rhynchosporeae</taxon>
        <taxon>Rhynchospora</taxon>
    </lineage>
</organism>
<dbReference type="Proteomes" id="UP001140206">
    <property type="component" value="Chromosome 4"/>
</dbReference>
<dbReference type="PANTHER" id="PTHR38926:SF2">
    <property type="entry name" value="F-BOX_LRR-REPEAT PROTEIN 21-RELATED"/>
    <property type="match status" value="1"/>
</dbReference>
<dbReference type="InterPro" id="IPR032675">
    <property type="entry name" value="LRR_dom_sf"/>
</dbReference>
<dbReference type="SUPFAM" id="SSF52047">
    <property type="entry name" value="RNI-like"/>
    <property type="match status" value="1"/>
</dbReference>
<dbReference type="InterPro" id="IPR036047">
    <property type="entry name" value="F-box-like_dom_sf"/>
</dbReference>
<sequence>MRSKTLANIASSLTCSFHKPKPQILEGETGEGKKEPPSCDRNWAELQRDVLLVIFLKIGMMEVFRAAESVCHSWRKVIEEEPILWRRIHMTEHDYKHLHRGPFSLMHLTRLAIDRSGGQLEEFSVYTVNNCMLQYLCDRTSVLKRLCLLSTNGLSAEVVAETVKRQPLLEEIEIRVSDRSFNEKFIEVVGKECPQLKSFKFDKIWSYHEGNRTEDDEALAISKTMHQLRHLQLIYNRLTNKGLKAILDGCPHLETLDIVDCYNVKMDAEMEARCAKLENKSYPLIPYLPQMFRPTRSRFLLRCQSEALKIRSVRWSF</sequence>
<proteinExistence type="predicted"/>
<name>A0AAV8DA87_9POAL</name>
<gene>
    <name evidence="1" type="ORF">LUZ62_073902</name>
</gene>
<dbReference type="Gene3D" id="3.80.10.10">
    <property type="entry name" value="Ribonuclease Inhibitor"/>
    <property type="match status" value="1"/>
</dbReference>
<dbReference type="PANTHER" id="PTHR38926">
    <property type="entry name" value="F-BOX DOMAIN CONTAINING PROTEIN, EXPRESSED"/>
    <property type="match status" value="1"/>
</dbReference>
<evidence type="ECO:0000313" key="2">
    <source>
        <dbReference type="Proteomes" id="UP001140206"/>
    </source>
</evidence>
<dbReference type="Gene3D" id="1.20.1280.50">
    <property type="match status" value="1"/>
</dbReference>
<dbReference type="AlphaFoldDB" id="A0AAV8DA87"/>
<comment type="caution">
    <text evidence="1">The sequence shown here is derived from an EMBL/GenBank/DDBJ whole genome shotgun (WGS) entry which is preliminary data.</text>
</comment>
<evidence type="ECO:0000313" key="1">
    <source>
        <dbReference type="EMBL" id="KAJ4763527.1"/>
    </source>
</evidence>
<reference evidence="1" key="1">
    <citation type="submission" date="2022-08" db="EMBL/GenBank/DDBJ databases">
        <authorList>
            <person name="Marques A."/>
        </authorList>
    </citation>
    <scope>NUCLEOTIDE SEQUENCE</scope>
    <source>
        <strain evidence="1">RhyPub2mFocal</strain>
        <tissue evidence="1">Leaves</tissue>
    </source>
</reference>
<keyword evidence="2" id="KW-1185">Reference proteome</keyword>
<dbReference type="SUPFAM" id="SSF81383">
    <property type="entry name" value="F-box domain"/>
    <property type="match status" value="1"/>
</dbReference>
<dbReference type="EMBL" id="JAMFTS010000004">
    <property type="protein sequence ID" value="KAJ4763527.1"/>
    <property type="molecule type" value="Genomic_DNA"/>
</dbReference>
<protein>
    <submittedName>
        <fullName evidence="1">RNI-like superfamily protein</fullName>
    </submittedName>
</protein>